<accession>G8H120</accession>
<reference evidence="2 3" key="1">
    <citation type="journal article" date="2011" name="J. Virol.">
        <title>Genomic sequencing and characterization of cynomolgus macaque cytomegalovirus.</title>
        <authorList>
            <person name="Marsh A.K."/>
            <person name="Willer D.O."/>
            <person name="Ambagala A.P."/>
            <person name="Dzamba M."/>
            <person name="Chan J.K."/>
            <person name="Pilon R."/>
            <person name="Fournier J."/>
            <person name="Sandstrom P."/>
            <person name="Brudno M."/>
            <person name="Macdonald K.S."/>
        </authorList>
    </citation>
    <scope>NUCLEOTIDE SEQUENCE [LARGE SCALE GENOMIC DNA]</scope>
    <source>
        <strain evidence="2 3">Ottawa</strain>
    </source>
</reference>
<feature type="transmembrane region" description="Helical" evidence="1">
    <location>
        <begin position="25"/>
        <end position="45"/>
    </location>
</feature>
<dbReference type="EMBL" id="JN227533">
    <property type="protein sequence ID" value="AEQ32094.1"/>
    <property type="molecule type" value="Genomic_DNA"/>
</dbReference>
<keyword evidence="1" id="KW-1133">Transmembrane helix</keyword>
<feature type="transmembrane region" description="Helical" evidence="1">
    <location>
        <begin position="51"/>
        <end position="71"/>
    </location>
</feature>
<protein>
    <submittedName>
        <fullName evidence="2">Uncharacterized protein</fullName>
    </submittedName>
</protein>
<keyword evidence="3" id="KW-1185">Reference proteome</keyword>
<evidence type="ECO:0000313" key="2">
    <source>
        <dbReference type="EMBL" id="AEQ32094.1"/>
    </source>
</evidence>
<gene>
    <name evidence="2" type="ORF">cy17</name>
</gene>
<sequence length="81" mass="10022">MEISRKYRTQFAFAKCFISQRIVSYLYITLTIINMYVFNIELIIVYAEDDYMHWLTLIILIFLVILCWYSIHQQYKYQPYT</sequence>
<proteinExistence type="predicted"/>
<organism evidence="2 3">
    <name type="scientific">macacine betaherpesvirus 8</name>
    <dbReference type="NCBI Taxonomy" id="2560567"/>
    <lineage>
        <taxon>Viruses</taxon>
        <taxon>Duplodnaviria</taxon>
        <taxon>Heunggongvirae</taxon>
        <taxon>Peploviricota</taxon>
        <taxon>Herviviricetes</taxon>
        <taxon>Herpesvirales</taxon>
        <taxon>Orthoherpesviridae</taxon>
        <taxon>Betaherpesvirinae</taxon>
        <taxon>Cytomegalovirus</taxon>
        <taxon>Cytomegalovirus macacinebeta8</taxon>
    </lineage>
</organism>
<name>G8H120_9BETA</name>
<keyword evidence="1" id="KW-0812">Transmembrane</keyword>
<evidence type="ECO:0000313" key="3">
    <source>
        <dbReference type="Proteomes" id="UP000174965"/>
    </source>
</evidence>
<evidence type="ECO:0000256" key="1">
    <source>
        <dbReference type="SAM" id="Phobius"/>
    </source>
</evidence>
<dbReference type="Proteomes" id="UP000174965">
    <property type="component" value="Segment"/>
</dbReference>
<keyword evidence="1" id="KW-0472">Membrane</keyword>